<dbReference type="Pfam" id="PF16016">
    <property type="entry name" value="VASt"/>
    <property type="match status" value="1"/>
</dbReference>
<evidence type="ECO:0000313" key="7">
    <source>
        <dbReference type="EMBL" id="CAF3401110.1"/>
    </source>
</evidence>
<dbReference type="FunFam" id="2.30.29.30:FF:000008">
    <property type="entry name" value="GRAM domain containing 1B"/>
    <property type="match status" value="1"/>
</dbReference>
<comment type="subcellular location">
    <subcellularLocation>
        <location evidence="1">Membrane</location>
        <topology evidence="1">Single-pass membrane protein</topology>
    </subcellularLocation>
</comment>
<sequence length="933" mass="106797">MSEIPPVIPLDGTTLSFSSECFPKEESSQLAIVPSSCSREQQNNISSQTCNISSNLSEIIPSCNENNSNKQIAIGNLPNNESSDIKMFMVTSPSQSDDISFEEKNLLLNELTDNVNLSSLSFLQTKQRKIDHRRNKSEPVINTNLEDLSSINSSYTRPSILESSSTSTTSNESAISSNASFEKKRKSSKKSLSPSRNLKKNMENNNSPQIQDKSSSTTKKKKPCFRNTKIRTDLNSKSLSITSNIIDKDNNNLLIENDKNEILIRRSSSNEKLSRDNVKSFLSTHPSSSSLSSNFQSVSSQIGTCFGLSSPSSNNKRSPNIVASASAAISNVRSFTNENPLKDRRIRRQRRHSWTNERNFHNISSSSSSFAVRQTKSHRYSDRTRNYSFIHKNSTKKTRRRIIQPFQSTYRQRNEEFRKVFKDLPNDERLIVDYSCAWQKEILIQGRMYISQNYLCFYANFLKWETSLCLKFKDISSLTREKTAKVIPNAIEIKTNKNERYFFSSFATRDKTYAMIFRIWQTVSIDQPISSQQLWTMIHQSYGNDLDMTTDEEDTYNKQSTNSTPDKSLSKQLTKNETNEKYCSVTPNSICSKSSEKEEIDDRSSLSSRGGRPTDDDNDNDNDDDNESMIPIGEEANSNTLIRQPSSNTKRQENCLASMEAVQERNYLSKCSCESHLATQLIDRTYSLSVERLFDYLFGENDFVNAYHESRRIKDFHTDEWKINEKTGKRERVCTYKVSVTAVFGETTICSNEKQVIICELSKSHYIVDTEVRNEGIKYADAFFVASRYCLVQVGPNKSHLKVTCEVRYVRSLMIIIKSFIEKNAMAALQDSYTDLNNRIELSTSSVKRIEVECSNRQRSSNIIINNNNEQDKTSQSIQMSKKKYSQKQQSMKLNSTMNDSSPDQQRKQIIHDETIHHNQSKFLSINIFLSKI</sequence>
<keyword evidence="4" id="KW-0472">Membrane</keyword>
<feature type="compositionally biased region" description="Low complexity" evidence="5">
    <location>
        <begin position="868"/>
        <end position="880"/>
    </location>
</feature>
<evidence type="ECO:0000256" key="1">
    <source>
        <dbReference type="ARBA" id="ARBA00004167"/>
    </source>
</evidence>
<comment type="caution">
    <text evidence="7">The sequence shown here is derived from an EMBL/GenBank/DDBJ whole genome shotgun (WGS) entry which is preliminary data.</text>
</comment>
<dbReference type="GO" id="GO:0032934">
    <property type="term" value="F:sterol binding"/>
    <property type="evidence" value="ECO:0007669"/>
    <property type="project" value="TreeGrafter"/>
</dbReference>
<dbReference type="GO" id="GO:0120015">
    <property type="term" value="F:sterol transfer activity"/>
    <property type="evidence" value="ECO:0007669"/>
    <property type="project" value="TreeGrafter"/>
</dbReference>
<evidence type="ECO:0000259" key="6">
    <source>
        <dbReference type="PROSITE" id="PS51778"/>
    </source>
</evidence>
<protein>
    <recommendedName>
        <fullName evidence="6">VASt domain-containing protein</fullName>
    </recommendedName>
</protein>
<feature type="compositionally biased region" description="Basic and acidic residues" evidence="5">
    <location>
        <begin position="594"/>
        <end position="604"/>
    </location>
</feature>
<dbReference type="PANTHER" id="PTHR23319">
    <property type="entry name" value="GRAM DOMAIN CONTAINING 1B, ISOFORM E"/>
    <property type="match status" value="1"/>
</dbReference>
<dbReference type="InterPro" id="IPR004182">
    <property type="entry name" value="GRAM"/>
</dbReference>
<dbReference type="GO" id="GO:0032366">
    <property type="term" value="P:intracellular sterol transport"/>
    <property type="evidence" value="ECO:0007669"/>
    <property type="project" value="TreeGrafter"/>
</dbReference>
<keyword evidence="3" id="KW-1133">Transmembrane helix</keyword>
<feature type="compositionally biased region" description="Polar residues" evidence="5">
    <location>
        <begin position="203"/>
        <end position="212"/>
    </location>
</feature>
<dbReference type="GO" id="GO:0005789">
    <property type="term" value="C:endoplasmic reticulum membrane"/>
    <property type="evidence" value="ECO:0007669"/>
    <property type="project" value="TreeGrafter"/>
</dbReference>
<organism evidence="7 8">
    <name type="scientific">Rotaria socialis</name>
    <dbReference type="NCBI Taxonomy" id="392032"/>
    <lineage>
        <taxon>Eukaryota</taxon>
        <taxon>Metazoa</taxon>
        <taxon>Spiralia</taxon>
        <taxon>Gnathifera</taxon>
        <taxon>Rotifera</taxon>
        <taxon>Eurotatoria</taxon>
        <taxon>Bdelloidea</taxon>
        <taxon>Philodinida</taxon>
        <taxon>Philodinidae</taxon>
        <taxon>Rotaria</taxon>
    </lineage>
</organism>
<feature type="domain" description="VASt" evidence="6">
    <location>
        <begin position="677"/>
        <end position="848"/>
    </location>
</feature>
<name>A0A818A638_9BILA</name>
<feature type="compositionally biased region" description="Low complexity" evidence="5">
    <location>
        <begin position="159"/>
        <end position="180"/>
    </location>
</feature>
<dbReference type="PANTHER" id="PTHR23319:SF4">
    <property type="entry name" value="GRAM DOMAIN CONTAINING 1B, ISOFORM E"/>
    <property type="match status" value="1"/>
</dbReference>
<evidence type="ECO:0000256" key="5">
    <source>
        <dbReference type="SAM" id="MobiDB-lite"/>
    </source>
</evidence>
<dbReference type="InterPro" id="IPR011993">
    <property type="entry name" value="PH-like_dom_sf"/>
</dbReference>
<evidence type="ECO:0000256" key="4">
    <source>
        <dbReference type="ARBA" id="ARBA00023136"/>
    </source>
</evidence>
<evidence type="ECO:0000256" key="3">
    <source>
        <dbReference type="ARBA" id="ARBA00022989"/>
    </source>
</evidence>
<evidence type="ECO:0000313" key="8">
    <source>
        <dbReference type="Proteomes" id="UP000663872"/>
    </source>
</evidence>
<feature type="region of interest" description="Disordered" evidence="5">
    <location>
        <begin position="868"/>
        <end position="907"/>
    </location>
</feature>
<gene>
    <name evidence="7" type="ORF">GRG538_LOCUS10016</name>
</gene>
<feature type="region of interest" description="Disordered" evidence="5">
    <location>
        <begin position="593"/>
        <end position="649"/>
    </location>
</feature>
<dbReference type="Pfam" id="PF02893">
    <property type="entry name" value="GRAM"/>
    <property type="match status" value="1"/>
</dbReference>
<feature type="compositionally biased region" description="Polar residues" evidence="5">
    <location>
        <begin position="557"/>
        <end position="575"/>
    </location>
</feature>
<feature type="region of interest" description="Disordered" evidence="5">
    <location>
        <begin position="159"/>
        <end position="229"/>
    </location>
</feature>
<dbReference type="EMBL" id="CAJNYT010001246">
    <property type="protein sequence ID" value="CAF3401110.1"/>
    <property type="molecule type" value="Genomic_DNA"/>
</dbReference>
<dbReference type="CDD" id="cd13220">
    <property type="entry name" value="PH-GRAM_GRAMDC"/>
    <property type="match status" value="1"/>
</dbReference>
<dbReference type="Gene3D" id="2.30.29.30">
    <property type="entry name" value="Pleckstrin-homology domain (PH domain)/Phosphotyrosine-binding domain (PTB)"/>
    <property type="match status" value="1"/>
</dbReference>
<feature type="compositionally biased region" description="Polar residues" evidence="5">
    <location>
        <begin position="636"/>
        <end position="649"/>
    </location>
</feature>
<keyword evidence="2" id="KW-0812">Transmembrane</keyword>
<evidence type="ECO:0000256" key="2">
    <source>
        <dbReference type="ARBA" id="ARBA00022692"/>
    </source>
</evidence>
<feature type="compositionally biased region" description="Acidic residues" evidence="5">
    <location>
        <begin position="616"/>
        <end position="627"/>
    </location>
</feature>
<dbReference type="GO" id="GO:0005886">
    <property type="term" value="C:plasma membrane"/>
    <property type="evidence" value="ECO:0007669"/>
    <property type="project" value="TreeGrafter"/>
</dbReference>
<dbReference type="GO" id="GO:0140268">
    <property type="term" value="C:endoplasmic reticulum-plasma membrane contact site"/>
    <property type="evidence" value="ECO:0007669"/>
    <property type="project" value="TreeGrafter"/>
</dbReference>
<feature type="region of interest" description="Disordered" evidence="5">
    <location>
        <begin position="546"/>
        <end position="575"/>
    </location>
</feature>
<dbReference type="Proteomes" id="UP000663872">
    <property type="component" value="Unassembled WGS sequence"/>
</dbReference>
<dbReference type="InterPro" id="IPR051482">
    <property type="entry name" value="Cholesterol_transport"/>
</dbReference>
<reference evidence="7" key="1">
    <citation type="submission" date="2021-02" db="EMBL/GenBank/DDBJ databases">
        <authorList>
            <person name="Nowell W R."/>
        </authorList>
    </citation>
    <scope>NUCLEOTIDE SEQUENCE</scope>
</reference>
<dbReference type="SMART" id="SM00568">
    <property type="entry name" value="GRAM"/>
    <property type="match status" value="1"/>
</dbReference>
<proteinExistence type="predicted"/>
<dbReference type="InterPro" id="IPR031968">
    <property type="entry name" value="VASt"/>
</dbReference>
<feature type="compositionally biased region" description="Polar residues" evidence="5">
    <location>
        <begin position="894"/>
        <end position="904"/>
    </location>
</feature>
<dbReference type="AlphaFoldDB" id="A0A818A638"/>
<accession>A0A818A638</accession>
<dbReference type="PROSITE" id="PS51778">
    <property type="entry name" value="VAST"/>
    <property type="match status" value="1"/>
</dbReference>